<name>A0AAD9XFT1_9ROSI</name>
<comment type="caution">
    <text evidence="1">The sequence shown here is derived from an EMBL/GenBank/DDBJ whole genome shotgun (WGS) entry which is preliminary data.</text>
</comment>
<evidence type="ECO:0008006" key="3">
    <source>
        <dbReference type="Google" id="ProtNLM"/>
    </source>
</evidence>
<keyword evidence="2" id="KW-1185">Reference proteome</keyword>
<dbReference type="AlphaFoldDB" id="A0AAD9XFT1"/>
<dbReference type="Proteomes" id="UP001280121">
    <property type="component" value="Unassembled WGS sequence"/>
</dbReference>
<accession>A0AAD9XFT1</accession>
<dbReference type="EMBL" id="JANJYI010000002">
    <property type="protein sequence ID" value="KAK2658654.1"/>
    <property type="molecule type" value="Genomic_DNA"/>
</dbReference>
<evidence type="ECO:0000313" key="1">
    <source>
        <dbReference type="EMBL" id="KAK2658654.1"/>
    </source>
</evidence>
<gene>
    <name evidence="1" type="ORF">Ddye_005187</name>
</gene>
<sequence length="146" mass="16592">MSNRAYLAKLCWRLLKNPNSLAGKILKGCYFKYSNFLDVKKMANASYAWNSLIWGKGLLEVGPRWRVGDRNSISIYMDKWISRPSTFLILSPPNLDNNTTIEQLISLSGGWKTRFVKQNLCVEDANFILYIPIGSGSRKIISVALQ</sequence>
<organism evidence="1 2">
    <name type="scientific">Dipteronia dyeriana</name>
    <dbReference type="NCBI Taxonomy" id="168575"/>
    <lineage>
        <taxon>Eukaryota</taxon>
        <taxon>Viridiplantae</taxon>
        <taxon>Streptophyta</taxon>
        <taxon>Embryophyta</taxon>
        <taxon>Tracheophyta</taxon>
        <taxon>Spermatophyta</taxon>
        <taxon>Magnoliopsida</taxon>
        <taxon>eudicotyledons</taxon>
        <taxon>Gunneridae</taxon>
        <taxon>Pentapetalae</taxon>
        <taxon>rosids</taxon>
        <taxon>malvids</taxon>
        <taxon>Sapindales</taxon>
        <taxon>Sapindaceae</taxon>
        <taxon>Hippocastanoideae</taxon>
        <taxon>Acereae</taxon>
        <taxon>Dipteronia</taxon>
    </lineage>
</organism>
<reference evidence="1" key="1">
    <citation type="journal article" date="2023" name="Plant J.">
        <title>Genome sequences and population genomics provide insights into the demographic history, inbreeding, and mutation load of two 'living fossil' tree species of Dipteronia.</title>
        <authorList>
            <person name="Feng Y."/>
            <person name="Comes H.P."/>
            <person name="Chen J."/>
            <person name="Zhu S."/>
            <person name="Lu R."/>
            <person name="Zhang X."/>
            <person name="Li P."/>
            <person name="Qiu J."/>
            <person name="Olsen K.M."/>
            <person name="Qiu Y."/>
        </authorList>
    </citation>
    <scope>NUCLEOTIDE SEQUENCE</scope>
    <source>
        <strain evidence="1">KIB01</strain>
    </source>
</reference>
<protein>
    <recommendedName>
        <fullName evidence="3">Reverse transcriptase</fullName>
    </recommendedName>
</protein>
<proteinExistence type="predicted"/>
<evidence type="ECO:0000313" key="2">
    <source>
        <dbReference type="Proteomes" id="UP001280121"/>
    </source>
</evidence>